<evidence type="ECO:0000259" key="7">
    <source>
        <dbReference type="Pfam" id="PF19289"/>
    </source>
</evidence>
<accession>D3RN72</accession>
<dbReference type="PANTHER" id="PTHR30624">
    <property type="entry name" value="UNCHARACTERIZED PROTEIN TLDD AND PMBA"/>
    <property type="match status" value="1"/>
</dbReference>
<evidence type="ECO:0000256" key="3">
    <source>
        <dbReference type="ARBA" id="ARBA00022801"/>
    </source>
</evidence>
<evidence type="ECO:0000256" key="2">
    <source>
        <dbReference type="ARBA" id="ARBA00022670"/>
    </source>
</evidence>
<dbReference type="Pfam" id="PF19290">
    <property type="entry name" value="PmbA_TldD_2nd"/>
    <property type="match status" value="1"/>
</dbReference>
<dbReference type="PANTHER" id="PTHR30624:SF10">
    <property type="entry name" value="CONSERVED PROTEIN"/>
    <property type="match status" value="1"/>
</dbReference>
<dbReference type="eggNOG" id="COG0312">
    <property type="taxonomic scope" value="Bacteria"/>
</dbReference>
<dbReference type="GO" id="GO:0008237">
    <property type="term" value="F:metallopeptidase activity"/>
    <property type="evidence" value="ECO:0007669"/>
    <property type="project" value="UniProtKB-KW"/>
</dbReference>
<keyword evidence="3" id="KW-0378">Hydrolase</keyword>
<feature type="region of interest" description="Disordered" evidence="5">
    <location>
        <begin position="356"/>
        <end position="376"/>
    </location>
</feature>
<dbReference type="RefSeq" id="WP_012969632.1">
    <property type="nucleotide sequence ID" value="NC_013851.1"/>
</dbReference>
<dbReference type="InterPro" id="IPR045570">
    <property type="entry name" value="Metalloprtase-TldD/E_cen_dom"/>
</dbReference>
<dbReference type="InterPro" id="IPR035068">
    <property type="entry name" value="TldD/PmbA_N"/>
</dbReference>
<keyword evidence="10" id="KW-1185">Reference proteome</keyword>
<feature type="domain" description="Metalloprotease TldD/E central" evidence="8">
    <location>
        <begin position="138"/>
        <end position="243"/>
    </location>
</feature>
<dbReference type="GO" id="GO:0006508">
    <property type="term" value="P:proteolysis"/>
    <property type="evidence" value="ECO:0007669"/>
    <property type="project" value="UniProtKB-KW"/>
</dbReference>
<dbReference type="AlphaFoldDB" id="D3RN72"/>
<evidence type="ECO:0000259" key="6">
    <source>
        <dbReference type="Pfam" id="PF01523"/>
    </source>
</evidence>
<dbReference type="GO" id="GO:0005829">
    <property type="term" value="C:cytosol"/>
    <property type="evidence" value="ECO:0007669"/>
    <property type="project" value="TreeGrafter"/>
</dbReference>
<gene>
    <name evidence="9" type="ordered locus">Alvin_0397</name>
</gene>
<dbReference type="Gene3D" id="3.30.2290.10">
    <property type="entry name" value="PmbA/TldD superfamily"/>
    <property type="match status" value="1"/>
</dbReference>
<feature type="domain" description="Metalloprotease TldD/E C-terminal" evidence="7">
    <location>
        <begin position="258"/>
        <end position="495"/>
    </location>
</feature>
<evidence type="ECO:0000259" key="8">
    <source>
        <dbReference type="Pfam" id="PF19290"/>
    </source>
</evidence>
<dbReference type="InterPro" id="IPR036059">
    <property type="entry name" value="TldD/PmbA_sf"/>
</dbReference>
<evidence type="ECO:0000313" key="10">
    <source>
        <dbReference type="Proteomes" id="UP000001441"/>
    </source>
</evidence>
<sequence>MTRSDARRAPWIATRDDHGAPNLARLADIAQTFVAHAPVCDAWTLRLVAETTDHLEVRQGVVEPSLIGCSLGAMVTVVEGAGSGYAATSDLSRAGLCAAAERARDWARVQARLGLFDARLQPPGATVADYRTPVEESWESRPLADKLALLQAANQALDIDERIQDWSAWLTHRRVEQLLIGSAGARVTQVLDYVHPGVQVVANAGSQTQRRHGGGADGGLQGGLENLVRLGFLEDATRLAEEAIALLDAPECPSDVRDLILMPNQMALQIHESIGHPLELDRILGDERNYAGTSFVTPEMFGHYRYGSELLNVTHDPTLPGELISVAADDEGTPAAREVLIRAGILERPLGGALSQARSGLPGTATSRASGWDRPPIDRMGNLNLEPGQGSLADLVGQVERGILMDTNRSWSIDDSRNKFQFGCELGRLIEDGQLKGLVRNPGYRGLSAEFWRSLAGVGGPETLGVGGVLNCGKGEPNQAVYVGHAAPPCLFRRVAVFGGGE</sequence>
<dbReference type="InterPro" id="IPR051463">
    <property type="entry name" value="Peptidase_U62_metallo"/>
</dbReference>
<dbReference type="KEGG" id="alv:Alvin_0397"/>
<evidence type="ECO:0000256" key="5">
    <source>
        <dbReference type="SAM" id="MobiDB-lite"/>
    </source>
</evidence>
<dbReference type="HOGENOM" id="CLU_026425_1_2_6"/>
<keyword evidence="4" id="KW-0482">Metalloprotease</keyword>
<dbReference type="STRING" id="572477.Alvin_0397"/>
<dbReference type="EMBL" id="CP001896">
    <property type="protein sequence ID" value="ADC61356.1"/>
    <property type="molecule type" value="Genomic_DNA"/>
</dbReference>
<proteinExistence type="inferred from homology"/>
<dbReference type="InterPro" id="IPR045569">
    <property type="entry name" value="Metalloprtase-TldD/E_C"/>
</dbReference>
<evidence type="ECO:0000313" key="9">
    <source>
        <dbReference type="EMBL" id="ADC61356.1"/>
    </source>
</evidence>
<dbReference type="Pfam" id="PF01523">
    <property type="entry name" value="PmbA_TldD_1st"/>
    <property type="match status" value="1"/>
</dbReference>
<keyword evidence="2" id="KW-0645">Protease</keyword>
<feature type="domain" description="Metalloprotease TldD/E N-terminal" evidence="6">
    <location>
        <begin position="45"/>
        <end position="107"/>
    </location>
</feature>
<reference evidence="9 10" key="1">
    <citation type="journal article" date="2011" name="Stand. Genomic Sci.">
        <title>Complete genome sequence of Allochromatium vinosum DSM 180(T).</title>
        <authorList>
            <person name="Weissgerber T."/>
            <person name="Zigann R."/>
            <person name="Bruce D."/>
            <person name="Chang Y.J."/>
            <person name="Detter J.C."/>
            <person name="Han C."/>
            <person name="Hauser L."/>
            <person name="Jeffries C.D."/>
            <person name="Land M."/>
            <person name="Munk A.C."/>
            <person name="Tapia R."/>
            <person name="Dahl C."/>
        </authorList>
    </citation>
    <scope>NUCLEOTIDE SEQUENCE [LARGE SCALE GENOMIC DNA]</scope>
    <source>
        <strain evidence="10">ATCC 17899 / DSM 180 / NBRC 103801 / NCIMB 10441 / D</strain>
    </source>
</reference>
<evidence type="ECO:0000256" key="4">
    <source>
        <dbReference type="ARBA" id="ARBA00023049"/>
    </source>
</evidence>
<name>D3RN72_ALLVD</name>
<dbReference type="Proteomes" id="UP000001441">
    <property type="component" value="Chromosome"/>
</dbReference>
<organism evidence="9 10">
    <name type="scientific">Allochromatium vinosum (strain ATCC 17899 / DSM 180 / NBRC 103801 / NCIMB 10441 / D)</name>
    <name type="common">Chromatium vinosum</name>
    <dbReference type="NCBI Taxonomy" id="572477"/>
    <lineage>
        <taxon>Bacteria</taxon>
        <taxon>Pseudomonadati</taxon>
        <taxon>Pseudomonadota</taxon>
        <taxon>Gammaproteobacteria</taxon>
        <taxon>Chromatiales</taxon>
        <taxon>Chromatiaceae</taxon>
        <taxon>Allochromatium</taxon>
    </lineage>
</organism>
<dbReference type="InterPro" id="IPR002510">
    <property type="entry name" value="Metalloprtase-TldD/E_N"/>
</dbReference>
<protein>
    <submittedName>
        <fullName evidence="9">Peptidase U62 modulator of DNA gyrase</fullName>
    </submittedName>
</protein>
<dbReference type="SUPFAM" id="SSF111283">
    <property type="entry name" value="Putative modulator of DNA gyrase, PmbA/TldD"/>
    <property type="match status" value="1"/>
</dbReference>
<evidence type="ECO:0000256" key="1">
    <source>
        <dbReference type="ARBA" id="ARBA00005836"/>
    </source>
</evidence>
<comment type="similarity">
    <text evidence="1">Belongs to the peptidase U62 family.</text>
</comment>
<dbReference type="Pfam" id="PF19289">
    <property type="entry name" value="PmbA_TldD_3rd"/>
    <property type="match status" value="1"/>
</dbReference>